<feature type="region of interest" description="Disordered" evidence="1">
    <location>
        <begin position="422"/>
        <end position="446"/>
    </location>
</feature>
<feature type="region of interest" description="Disordered" evidence="1">
    <location>
        <begin position="480"/>
        <end position="515"/>
    </location>
</feature>
<name>A0A238LJN6_9RHOB</name>
<feature type="region of interest" description="Disordered" evidence="1">
    <location>
        <begin position="1"/>
        <end position="136"/>
    </location>
</feature>
<evidence type="ECO:0000256" key="1">
    <source>
        <dbReference type="SAM" id="MobiDB-lite"/>
    </source>
</evidence>
<gene>
    <name evidence="3" type="ORF">LOM8899_04053</name>
</gene>
<feature type="compositionally biased region" description="Low complexity" evidence="1">
    <location>
        <begin position="83"/>
        <end position="101"/>
    </location>
</feature>
<evidence type="ECO:0000313" key="4">
    <source>
        <dbReference type="Proteomes" id="UP000201613"/>
    </source>
</evidence>
<feature type="region of interest" description="Disordered" evidence="1">
    <location>
        <begin position="552"/>
        <end position="616"/>
    </location>
</feature>
<feature type="compositionally biased region" description="Low complexity" evidence="1">
    <location>
        <begin position="555"/>
        <end position="569"/>
    </location>
</feature>
<proteinExistence type="predicted"/>
<keyword evidence="2" id="KW-1133">Transmembrane helix</keyword>
<organism evidence="3 4">
    <name type="scientific">Flavimaricola marinus</name>
    <dbReference type="NCBI Taxonomy" id="1819565"/>
    <lineage>
        <taxon>Bacteria</taxon>
        <taxon>Pseudomonadati</taxon>
        <taxon>Pseudomonadota</taxon>
        <taxon>Alphaproteobacteria</taxon>
        <taxon>Rhodobacterales</taxon>
        <taxon>Paracoccaceae</taxon>
        <taxon>Flavimaricola</taxon>
    </lineage>
</organism>
<feature type="compositionally biased region" description="Polar residues" evidence="1">
    <location>
        <begin position="673"/>
        <end position="682"/>
    </location>
</feature>
<keyword evidence="2" id="KW-0472">Membrane</keyword>
<protein>
    <submittedName>
        <fullName evidence="3">Type IV pilus biogenesis</fullName>
    </submittedName>
</protein>
<feature type="compositionally biased region" description="Acidic residues" evidence="1">
    <location>
        <begin position="599"/>
        <end position="611"/>
    </location>
</feature>
<feature type="region of interest" description="Disordered" evidence="1">
    <location>
        <begin position="157"/>
        <end position="213"/>
    </location>
</feature>
<sequence>MPPQAATPENPEEPVFSSRLAGLRVDRRSPPGAPPTDVPPVGETARPAVEPSGPAKPLAVRDTPVPPPISRPSFMPAPDAPRPTSAVSPSPNPVVAPVASTSDDKPSPAPSIRAGAGPSAPIDGDAPQLAPATRTVVPSPRVQAALKAAVSAPGKVDIVRPTPSLGASLDPVQSTQRTPPAGGANAFDTKPKQSNGGFFSSRRKKDAKSATAKAKAPVDAKVAARKRERDQLTIFGARKKEEKIVGGKPRFLGLILTALLLFVLAGVAAWATLSDGGLGRLFGTGENQPAATASAPEQTSDTPTETSVPITSSPDAAPVLQENPDVEENTTPAAEDLISSTDEVTPEPDELATTALATPAEAVNIAPGEVLSPAAADRFYAATGVWLRAPRLPLLPQSDSLGELSFAGQDASVVRSSADTLPSLGELAPDSTLPVQITPPPPDVAFPRDPRGLILATEAGTLTPYGMLIYAGSPAVVPPTRPNTIAPQQEATLPEATEPASDAQPSPTEAETSADDATLPISPEDALAALPASEQTEAPASDAVERVSTAGAVSLDGLRPPARPLDLAPQEAAPEPEQVAFAGPRPSLRPASIAPAPPPEEEEEIAEEAPAEPDVQSALAAIVASAPDPLATATPQAVARASRPDARPQNFSRVVSQAQTRAAREQPAASAPQPETVSSAAAQPTGPVSSSVASAATTDNAINLRNVNLIGVYGRPNDRRALVRLGNGRYVRVGVGDSLDGGQVAAIGDNSLNYVKRGRTVTLQIPSG</sequence>
<feature type="region of interest" description="Disordered" evidence="1">
    <location>
        <begin position="287"/>
        <end position="330"/>
    </location>
</feature>
<evidence type="ECO:0000256" key="2">
    <source>
        <dbReference type="SAM" id="Phobius"/>
    </source>
</evidence>
<feature type="compositionally biased region" description="Polar residues" evidence="1">
    <location>
        <begin position="287"/>
        <end position="314"/>
    </location>
</feature>
<accession>A0A238LJN6</accession>
<feature type="compositionally biased region" description="Polar residues" evidence="1">
    <location>
        <begin position="482"/>
        <end position="491"/>
    </location>
</feature>
<dbReference type="AlphaFoldDB" id="A0A238LJN6"/>
<feature type="region of interest" description="Disordered" evidence="1">
    <location>
        <begin position="633"/>
        <end position="692"/>
    </location>
</feature>
<evidence type="ECO:0000313" key="3">
    <source>
        <dbReference type="EMBL" id="SMY09881.1"/>
    </source>
</evidence>
<keyword evidence="4" id="KW-1185">Reference proteome</keyword>
<feature type="transmembrane region" description="Helical" evidence="2">
    <location>
        <begin position="251"/>
        <end position="273"/>
    </location>
</feature>
<dbReference type="EMBL" id="FXZK01000014">
    <property type="protein sequence ID" value="SMY09881.1"/>
    <property type="molecule type" value="Genomic_DNA"/>
</dbReference>
<dbReference type="Proteomes" id="UP000201613">
    <property type="component" value="Unassembled WGS sequence"/>
</dbReference>
<feature type="compositionally biased region" description="Polar residues" evidence="1">
    <location>
        <begin position="649"/>
        <end position="660"/>
    </location>
</feature>
<reference evidence="3 4" key="1">
    <citation type="submission" date="2017-05" db="EMBL/GenBank/DDBJ databases">
        <authorList>
            <person name="Song R."/>
            <person name="Chenine A.L."/>
            <person name="Ruprecht R.M."/>
        </authorList>
    </citation>
    <scope>NUCLEOTIDE SEQUENCE [LARGE SCALE GENOMIC DNA]</scope>
    <source>
        <strain evidence="3 4">CECT 8899</strain>
    </source>
</reference>
<feature type="compositionally biased region" description="Low complexity" evidence="1">
    <location>
        <begin position="584"/>
        <end position="594"/>
    </location>
</feature>
<keyword evidence="2" id="KW-0812">Transmembrane</keyword>